<dbReference type="InterPro" id="IPR036868">
    <property type="entry name" value="TusA-like_sf"/>
</dbReference>
<dbReference type="OrthoDB" id="103554at2157"/>
<dbReference type="Pfam" id="PF08984">
    <property type="entry name" value="DUF1858"/>
    <property type="match status" value="1"/>
</dbReference>
<dbReference type="RefSeq" id="WP_050003312.1">
    <property type="nucleotide sequence ID" value="NZ_CP008887.1"/>
</dbReference>
<reference evidence="3 4" key="1">
    <citation type="journal article" date="2015" name="Int. J. Syst. Evol. Microbiol.">
        <title>Thermococcus eurythermalis sp. nov., a conditional piezophilic hyperthermophilic archaeon with a wide temperature range isolated from an oil-immersed chimney in the Guaymas Basin.</title>
        <authorList>
            <person name="Zhao W."/>
            <person name="Zeng X."/>
            <person name="Xiao X."/>
        </authorList>
    </citation>
    <scope>NUCLEOTIDE SEQUENCE [LARGE SCALE GENOMIC DNA]</scope>
    <source>
        <strain evidence="3 4">A501</strain>
    </source>
</reference>
<dbReference type="EMBL" id="CP008887">
    <property type="protein sequence ID" value="AIU70342.1"/>
    <property type="molecule type" value="Genomic_DNA"/>
</dbReference>
<dbReference type="GeneID" id="25153446"/>
<dbReference type="KEGG" id="teu:TEU_08365"/>
<feature type="domain" description="UPF0033" evidence="1">
    <location>
        <begin position="2"/>
        <end position="67"/>
    </location>
</feature>
<evidence type="ECO:0000259" key="2">
    <source>
        <dbReference type="Pfam" id="PF08984"/>
    </source>
</evidence>
<dbReference type="Proteomes" id="UP000029980">
    <property type="component" value="Chromosome"/>
</dbReference>
<keyword evidence="4" id="KW-1185">Reference proteome</keyword>
<feature type="domain" description="DUF1858" evidence="2">
    <location>
        <begin position="88"/>
        <end position="145"/>
    </location>
</feature>
<organism evidence="3 4">
    <name type="scientific">Thermococcus eurythermalis</name>
    <dbReference type="NCBI Taxonomy" id="1505907"/>
    <lineage>
        <taxon>Archaea</taxon>
        <taxon>Methanobacteriati</taxon>
        <taxon>Methanobacteriota</taxon>
        <taxon>Thermococci</taxon>
        <taxon>Thermococcales</taxon>
        <taxon>Thermococcaceae</taxon>
        <taxon>Thermococcus</taxon>
    </lineage>
</organism>
<evidence type="ECO:0000259" key="1">
    <source>
        <dbReference type="Pfam" id="PF01206"/>
    </source>
</evidence>
<sequence>MMLDVRGLKAPQPALMIIESLGKLQVGETLEVIGDKPFVDMLGKLEEAGYRVELKEVGGSFVLRITKTENSKELTMEVKECDDKLDEITEETNVGKLLKAYPESIKILVKYGFSPLENPVMRKTLARTITLRGAKKLIGMSDEKFREMMEELKGLEEGR</sequence>
<dbReference type="HOGENOM" id="CLU_1640050_0_0_2"/>
<evidence type="ECO:0000313" key="4">
    <source>
        <dbReference type="Proteomes" id="UP000029980"/>
    </source>
</evidence>
<proteinExistence type="predicted"/>
<dbReference type="InterPro" id="IPR001455">
    <property type="entry name" value="TusA-like"/>
</dbReference>
<accession>A0A097QV43</accession>
<dbReference type="Gene3D" id="1.10.3910.10">
    <property type="entry name" value="SP0561-like"/>
    <property type="match status" value="1"/>
</dbReference>
<gene>
    <name evidence="3" type="ORF">TEU_08365</name>
</gene>
<dbReference type="CDD" id="cd00291">
    <property type="entry name" value="SirA_YedF_YeeD"/>
    <property type="match status" value="1"/>
</dbReference>
<protein>
    <recommendedName>
        <fullName evidence="5">DUF1858 domain-containing protein</fullName>
    </recommendedName>
</protein>
<dbReference type="SUPFAM" id="SSF140683">
    <property type="entry name" value="SP0561-like"/>
    <property type="match status" value="1"/>
</dbReference>
<evidence type="ECO:0008006" key="5">
    <source>
        <dbReference type="Google" id="ProtNLM"/>
    </source>
</evidence>
<dbReference type="InterPro" id="IPR038062">
    <property type="entry name" value="ScdA-like_N_sf"/>
</dbReference>
<dbReference type="Gene3D" id="3.30.110.40">
    <property type="entry name" value="TusA-like domain"/>
    <property type="match status" value="1"/>
</dbReference>
<dbReference type="Pfam" id="PF01206">
    <property type="entry name" value="TusA"/>
    <property type="match status" value="1"/>
</dbReference>
<name>A0A097QV43_9EURY</name>
<dbReference type="STRING" id="1505907.TEU_08365"/>
<dbReference type="SUPFAM" id="SSF64307">
    <property type="entry name" value="SirA-like"/>
    <property type="match status" value="1"/>
</dbReference>
<dbReference type="InterPro" id="IPR015077">
    <property type="entry name" value="DUF1858"/>
</dbReference>
<evidence type="ECO:0000313" key="3">
    <source>
        <dbReference type="EMBL" id="AIU70342.1"/>
    </source>
</evidence>
<dbReference type="AlphaFoldDB" id="A0A097QV43"/>